<protein>
    <submittedName>
        <fullName evidence="2">DNA topoisomerase III</fullName>
    </submittedName>
</protein>
<dbReference type="Gene3D" id="1.10.290.10">
    <property type="entry name" value="Topoisomerase I, domain 4"/>
    <property type="match status" value="1"/>
</dbReference>
<evidence type="ECO:0000259" key="1">
    <source>
        <dbReference type="PROSITE" id="PS52039"/>
    </source>
</evidence>
<dbReference type="Gene3D" id="2.70.20.10">
    <property type="entry name" value="Topoisomerase I, domain 3"/>
    <property type="match status" value="1"/>
</dbReference>
<dbReference type="GO" id="GO:0006281">
    <property type="term" value="P:DNA repair"/>
    <property type="evidence" value="ECO:0007669"/>
    <property type="project" value="TreeGrafter"/>
</dbReference>
<organism evidence="2">
    <name type="scientific">human gut metagenome</name>
    <dbReference type="NCBI Taxonomy" id="408170"/>
    <lineage>
        <taxon>unclassified sequences</taxon>
        <taxon>metagenomes</taxon>
        <taxon>organismal metagenomes</taxon>
    </lineage>
</organism>
<dbReference type="PROSITE" id="PS52039">
    <property type="entry name" value="TOPO_IA_2"/>
    <property type="match status" value="1"/>
</dbReference>
<dbReference type="InterPro" id="IPR013825">
    <property type="entry name" value="Topo_IA_cen_sub2"/>
</dbReference>
<dbReference type="GO" id="GO:0003677">
    <property type="term" value="F:DNA binding"/>
    <property type="evidence" value="ECO:0007669"/>
    <property type="project" value="InterPro"/>
</dbReference>
<accession>K1U894</accession>
<dbReference type="InterPro" id="IPR023405">
    <property type="entry name" value="Topo_IA_core_domain"/>
</dbReference>
<feature type="non-terminal residue" evidence="2">
    <location>
        <position position="148"/>
    </location>
</feature>
<dbReference type="InterPro" id="IPR013826">
    <property type="entry name" value="Topo_IA_cen_sub3"/>
</dbReference>
<keyword evidence="2" id="KW-0413">Isomerase</keyword>
<dbReference type="InterPro" id="IPR000380">
    <property type="entry name" value="Topo_IA"/>
</dbReference>
<dbReference type="EMBL" id="AJWZ01000655">
    <property type="protein sequence ID" value="EKC76189.1"/>
    <property type="molecule type" value="Genomic_DNA"/>
</dbReference>
<reference evidence="2" key="1">
    <citation type="journal article" date="2013" name="Environ. Microbiol.">
        <title>Microbiota from the distal guts of lean and obese adolescents exhibit partial functional redundancy besides clear differences in community structure.</title>
        <authorList>
            <person name="Ferrer M."/>
            <person name="Ruiz A."/>
            <person name="Lanza F."/>
            <person name="Haange S.B."/>
            <person name="Oberbach A."/>
            <person name="Till H."/>
            <person name="Bargiela R."/>
            <person name="Campoy C."/>
            <person name="Segura M.T."/>
            <person name="Richter M."/>
            <person name="von Bergen M."/>
            <person name="Seifert J."/>
            <person name="Suarez A."/>
        </authorList>
    </citation>
    <scope>NUCLEOTIDE SEQUENCE</scope>
</reference>
<dbReference type="InterPro" id="IPR013497">
    <property type="entry name" value="Topo_IA_cen"/>
</dbReference>
<dbReference type="AlphaFoldDB" id="K1U894"/>
<dbReference type="GO" id="GO:0006310">
    <property type="term" value="P:DNA recombination"/>
    <property type="evidence" value="ECO:0007669"/>
    <property type="project" value="TreeGrafter"/>
</dbReference>
<dbReference type="PANTHER" id="PTHR11390">
    <property type="entry name" value="PROKARYOTIC DNA TOPOISOMERASE"/>
    <property type="match status" value="1"/>
</dbReference>
<dbReference type="Pfam" id="PF01131">
    <property type="entry name" value="Topoisom_bac"/>
    <property type="match status" value="1"/>
</dbReference>
<name>K1U894_9ZZZZ</name>
<gene>
    <name evidence="2" type="ORF">OBE_00966</name>
</gene>
<dbReference type="GO" id="GO:0003917">
    <property type="term" value="F:DNA topoisomerase type I (single strand cut, ATP-independent) activity"/>
    <property type="evidence" value="ECO:0007669"/>
    <property type="project" value="InterPro"/>
</dbReference>
<dbReference type="GO" id="GO:0006265">
    <property type="term" value="P:DNA topological change"/>
    <property type="evidence" value="ECO:0007669"/>
    <property type="project" value="InterPro"/>
</dbReference>
<dbReference type="PANTHER" id="PTHR11390:SF21">
    <property type="entry name" value="DNA TOPOISOMERASE 3-ALPHA"/>
    <property type="match status" value="1"/>
</dbReference>
<comment type="caution">
    <text evidence="2">The sequence shown here is derived from an EMBL/GenBank/DDBJ whole genome shotgun (WGS) entry which is preliminary data.</text>
</comment>
<proteinExistence type="predicted"/>
<evidence type="ECO:0000313" key="2">
    <source>
        <dbReference type="EMBL" id="EKC76189.1"/>
    </source>
</evidence>
<dbReference type="SUPFAM" id="SSF56712">
    <property type="entry name" value="Prokaryotic type I DNA topoisomerase"/>
    <property type="match status" value="1"/>
</dbReference>
<feature type="domain" description="Topo IA-type catalytic" evidence="1">
    <location>
        <begin position="1"/>
        <end position="148"/>
    </location>
</feature>
<dbReference type="GO" id="GO:0043597">
    <property type="term" value="C:cytoplasmic replication fork"/>
    <property type="evidence" value="ECO:0007669"/>
    <property type="project" value="TreeGrafter"/>
</dbReference>
<sequence length="148" mass="15621">MEGSVPGLVAAAAAVCGMEKPPTICAKQVCSSKKVTDHHAIVPTISAAKVDMTSLPLGEREVLKLAAKGLLRAVDEPYRYAETVITLECAGQSFTAKGKTVLATGWKRYEQEPTEVAPALPVVTEQQMLSVSAASVKTGKTTPPKHFT</sequence>